<accession>A0A3N4J8F0</accession>
<dbReference type="Proteomes" id="UP000276215">
    <property type="component" value="Unassembled WGS sequence"/>
</dbReference>
<feature type="compositionally biased region" description="Polar residues" evidence="1">
    <location>
        <begin position="1"/>
        <end position="10"/>
    </location>
</feature>
<feature type="compositionally biased region" description="Low complexity" evidence="1">
    <location>
        <begin position="442"/>
        <end position="455"/>
    </location>
</feature>
<feature type="region of interest" description="Disordered" evidence="1">
    <location>
        <begin position="528"/>
        <end position="578"/>
    </location>
</feature>
<feature type="compositionally biased region" description="Basic and acidic residues" evidence="1">
    <location>
        <begin position="183"/>
        <end position="197"/>
    </location>
</feature>
<evidence type="ECO:0000313" key="2">
    <source>
        <dbReference type="EMBL" id="RPA94573.1"/>
    </source>
</evidence>
<dbReference type="AlphaFoldDB" id="A0A3N4J8F0"/>
<evidence type="ECO:0000256" key="1">
    <source>
        <dbReference type="SAM" id="MobiDB-lite"/>
    </source>
</evidence>
<feature type="compositionally biased region" description="Polar residues" evidence="1">
    <location>
        <begin position="304"/>
        <end position="316"/>
    </location>
</feature>
<gene>
    <name evidence="2" type="ORF">L873DRAFT_1411146</name>
</gene>
<sequence length="578" mass="63147">MNPGSSPSSNRRIKQPEAERLDSIPDDLKATSGIPVEDARNPCEALFTLFQQAEETGDRIERLKPVVPDLAEACEECLGKEMAYVLEVYLAGVGSRDSTDAQRRIKGSIDRMDAFWFWVRNRTLVLGPGQRRAFTDPTRRALLTPAASPSLIQAGEGTAMRTRLEGQQHEQPGTLGTRPGDPTNEHLHSIPEGRESASRTLGEGVSNSRVILAALFQIAEEAGNRILGLKSLFPSLAAECEKCHAEEMAYAQEAFFTGMGSRDPTEAQWGIKKAIDRMDTFALWARNIAPLSGTGRRRAFTDPTGGSSPVQPSQTAMDACRQPRQQEQLRTLGTRPGDPTSEYLHTIPRDLDFTSETQREGAHSSHETLPALFQLAEEARDRIEGLESRFPDLAEACDGCIVREMANASVAYYIGMCSRDPTESELRIKRAIGRMDAFGLTVNSGTSVSGTGSRRASADPGHRSPVMSAPNPSTLPAGQRFMSARRQSGTFETLPEYSLNDPAGHSITLVESLIPVRSARPTRRSAAFSEAINFPDPPTRQRLSTGSLNRSPGERKGNNLKALWKRAMDSLGCKDPSP</sequence>
<dbReference type="EMBL" id="ML120435">
    <property type="protein sequence ID" value="RPA94573.1"/>
    <property type="molecule type" value="Genomic_DNA"/>
</dbReference>
<feature type="region of interest" description="Disordered" evidence="1">
    <location>
        <begin position="294"/>
        <end position="342"/>
    </location>
</feature>
<feature type="compositionally biased region" description="Polar residues" evidence="1">
    <location>
        <begin position="541"/>
        <end position="550"/>
    </location>
</feature>
<protein>
    <submittedName>
        <fullName evidence="2">Uncharacterized protein</fullName>
    </submittedName>
</protein>
<proteinExistence type="predicted"/>
<name>A0A3N4J8F0_9PEZI</name>
<feature type="region of interest" description="Disordered" evidence="1">
    <location>
        <begin position="442"/>
        <end position="478"/>
    </location>
</feature>
<dbReference type="STRING" id="1336337.A0A3N4J8F0"/>
<reference evidence="2 3" key="1">
    <citation type="journal article" date="2018" name="Nat. Ecol. Evol.">
        <title>Pezizomycetes genomes reveal the molecular basis of ectomycorrhizal truffle lifestyle.</title>
        <authorList>
            <person name="Murat C."/>
            <person name="Payen T."/>
            <person name="Noel B."/>
            <person name="Kuo A."/>
            <person name="Morin E."/>
            <person name="Chen J."/>
            <person name="Kohler A."/>
            <person name="Krizsan K."/>
            <person name="Balestrini R."/>
            <person name="Da Silva C."/>
            <person name="Montanini B."/>
            <person name="Hainaut M."/>
            <person name="Levati E."/>
            <person name="Barry K.W."/>
            <person name="Belfiori B."/>
            <person name="Cichocki N."/>
            <person name="Clum A."/>
            <person name="Dockter R.B."/>
            <person name="Fauchery L."/>
            <person name="Guy J."/>
            <person name="Iotti M."/>
            <person name="Le Tacon F."/>
            <person name="Lindquist E.A."/>
            <person name="Lipzen A."/>
            <person name="Malagnac F."/>
            <person name="Mello A."/>
            <person name="Molinier V."/>
            <person name="Miyauchi S."/>
            <person name="Poulain J."/>
            <person name="Riccioni C."/>
            <person name="Rubini A."/>
            <person name="Sitrit Y."/>
            <person name="Splivallo R."/>
            <person name="Traeger S."/>
            <person name="Wang M."/>
            <person name="Zifcakova L."/>
            <person name="Wipf D."/>
            <person name="Zambonelli A."/>
            <person name="Paolocci F."/>
            <person name="Nowrousian M."/>
            <person name="Ottonello S."/>
            <person name="Baldrian P."/>
            <person name="Spatafora J.W."/>
            <person name="Henrissat B."/>
            <person name="Nagy L.G."/>
            <person name="Aury J.M."/>
            <person name="Wincker P."/>
            <person name="Grigoriev I.V."/>
            <person name="Bonfante P."/>
            <person name="Martin F.M."/>
        </authorList>
    </citation>
    <scope>NUCLEOTIDE SEQUENCE [LARGE SCALE GENOMIC DNA]</scope>
    <source>
        <strain evidence="2 3">120613-1</strain>
    </source>
</reference>
<feature type="region of interest" description="Disordered" evidence="1">
    <location>
        <begin position="164"/>
        <end position="201"/>
    </location>
</feature>
<organism evidence="2 3">
    <name type="scientific">Choiromyces venosus 120613-1</name>
    <dbReference type="NCBI Taxonomy" id="1336337"/>
    <lineage>
        <taxon>Eukaryota</taxon>
        <taxon>Fungi</taxon>
        <taxon>Dikarya</taxon>
        <taxon>Ascomycota</taxon>
        <taxon>Pezizomycotina</taxon>
        <taxon>Pezizomycetes</taxon>
        <taxon>Pezizales</taxon>
        <taxon>Tuberaceae</taxon>
        <taxon>Choiromyces</taxon>
    </lineage>
</organism>
<feature type="compositionally biased region" description="Basic and acidic residues" evidence="1">
    <location>
        <begin position="14"/>
        <end position="29"/>
    </location>
</feature>
<feature type="region of interest" description="Disordered" evidence="1">
    <location>
        <begin position="1"/>
        <end position="35"/>
    </location>
</feature>
<keyword evidence="3" id="KW-1185">Reference proteome</keyword>
<evidence type="ECO:0000313" key="3">
    <source>
        <dbReference type="Proteomes" id="UP000276215"/>
    </source>
</evidence>